<accession>A0A6G7PWH2</accession>
<dbReference type="InterPro" id="IPR036909">
    <property type="entry name" value="Cyt_c-like_dom_sf"/>
</dbReference>
<dbReference type="GO" id="GO:0009055">
    <property type="term" value="F:electron transfer activity"/>
    <property type="evidence" value="ECO:0007669"/>
    <property type="project" value="InterPro"/>
</dbReference>
<organism evidence="1 2">
    <name type="scientific">Thermosulfuriphilus ammonigenes</name>
    <dbReference type="NCBI Taxonomy" id="1936021"/>
    <lineage>
        <taxon>Bacteria</taxon>
        <taxon>Pseudomonadati</taxon>
        <taxon>Thermodesulfobacteriota</taxon>
        <taxon>Thermodesulfobacteria</taxon>
        <taxon>Thermodesulfobacteriales</taxon>
        <taxon>Thermodesulfobacteriaceae</taxon>
        <taxon>Thermosulfuriphilus</taxon>
    </lineage>
</organism>
<dbReference type="PROSITE" id="PS51257">
    <property type="entry name" value="PROKAR_LIPOPROTEIN"/>
    <property type="match status" value="1"/>
</dbReference>
<dbReference type="GO" id="GO:0020037">
    <property type="term" value="F:heme binding"/>
    <property type="evidence" value="ECO:0007669"/>
    <property type="project" value="InterPro"/>
</dbReference>
<dbReference type="SUPFAM" id="SSF46626">
    <property type="entry name" value="Cytochrome c"/>
    <property type="match status" value="1"/>
</dbReference>
<dbReference type="AlphaFoldDB" id="A0A6G7PWH2"/>
<protein>
    <submittedName>
        <fullName evidence="1">Uncharacterized protein</fullName>
    </submittedName>
</protein>
<sequence>MKRIIFLPGLLIICLSLFYGCASTPKGSSPSLSAGKAYYLKECGACHRHIRPEERTASEWPAILERHRIRVSLTPEQFDSLSQYILAGAKKDNSP</sequence>
<dbReference type="RefSeq" id="WP_166032016.1">
    <property type="nucleotide sequence ID" value="NZ_CP048877.1"/>
</dbReference>
<dbReference type="EMBL" id="CP048877">
    <property type="protein sequence ID" value="QIJ71798.1"/>
    <property type="molecule type" value="Genomic_DNA"/>
</dbReference>
<keyword evidence="2" id="KW-1185">Reference proteome</keyword>
<reference evidence="1 2" key="1">
    <citation type="submission" date="2020-02" db="EMBL/GenBank/DDBJ databases">
        <title>Genome analysis of Thermosulfuriphilus ammonigenes ST65T, an anaerobic thermophilic chemolithoautotrophic bacterium isolated from a deep-sea hydrothermal vent.</title>
        <authorList>
            <person name="Slobodkina G."/>
            <person name="Allioux M."/>
            <person name="Merkel A."/>
            <person name="Alain K."/>
            <person name="Jebbar M."/>
            <person name="Slobodkin A."/>
        </authorList>
    </citation>
    <scope>NUCLEOTIDE SEQUENCE [LARGE SCALE GENOMIC DNA]</scope>
    <source>
        <strain evidence="1 2">ST65</strain>
    </source>
</reference>
<proteinExistence type="predicted"/>
<dbReference type="Proteomes" id="UP000502179">
    <property type="component" value="Chromosome"/>
</dbReference>
<name>A0A6G7PWH2_9BACT</name>
<evidence type="ECO:0000313" key="2">
    <source>
        <dbReference type="Proteomes" id="UP000502179"/>
    </source>
</evidence>
<dbReference type="KEGG" id="tav:G4V39_05755"/>
<evidence type="ECO:0000313" key="1">
    <source>
        <dbReference type="EMBL" id="QIJ71798.1"/>
    </source>
</evidence>
<gene>
    <name evidence="1" type="ORF">G4V39_05755</name>
</gene>